<evidence type="ECO:0000256" key="4">
    <source>
        <dbReference type="ARBA" id="ARBA00022840"/>
    </source>
</evidence>
<dbReference type="InterPro" id="IPR027417">
    <property type="entry name" value="P-loop_NTPase"/>
</dbReference>
<dbReference type="Pfam" id="PF05190">
    <property type="entry name" value="MutS_IV"/>
    <property type="match status" value="1"/>
</dbReference>
<evidence type="ECO:0000256" key="6">
    <source>
        <dbReference type="PIRNR" id="PIRNR037677"/>
    </source>
</evidence>
<comment type="caution">
    <text evidence="10">The sequence shown here is derived from an EMBL/GenBank/DDBJ whole genome shotgun (WGS) entry which is preliminary data.</text>
</comment>
<evidence type="ECO:0000256" key="5">
    <source>
        <dbReference type="ARBA" id="ARBA00023125"/>
    </source>
</evidence>
<dbReference type="InterPro" id="IPR007695">
    <property type="entry name" value="DNA_mismatch_repair_MutS-lik_N"/>
</dbReference>
<dbReference type="InterPro" id="IPR036678">
    <property type="entry name" value="MutS_con_dom_sf"/>
</dbReference>
<reference evidence="10 11" key="2">
    <citation type="journal article" date="2019" name="G3 (Bethesda)">
        <title>Hybrid Assembly of the Genome of the Entomopathogenic Nematode Steinernema carpocapsae Identifies the X-Chromosome.</title>
        <authorList>
            <person name="Serra L."/>
            <person name="Macchietto M."/>
            <person name="Macias-Munoz A."/>
            <person name="McGill C.J."/>
            <person name="Rodriguez I.M."/>
            <person name="Rodriguez B."/>
            <person name="Murad R."/>
            <person name="Mortazavi A."/>
        </authorList>
    </citation>
    <scope>NUCLEOTIDE SEQUENCE [LARGE SCALE GENOMIC DNA]</scope>
    <source>
        <strain evidence="10 11">ALL</strain>
    </source>
</reference>
<dbReference type="InterPro" id="IPR007861">
    <property type="entry name" value="DNA_mismatch_repair_MutS_clamp"/>
</dbReference>
<dbReference type="PANTHER" id="PTHR11361:SF148">
    <property type="entry name" value="DNA MISMATCH REPAIR PROTEIN MSH6"/>
    <property type="match status" value="1"/>
</dbReference>
<dbReference type="GO" id="GO:0030983">
    <property type="term" value="F:mismatched DNA binding"/>
    <property type="evidence" value="ECO:0007669"/>
    <property type="project" value="UniProtKB-UniRule"/>
</dbReference>
<dbReference type="InterPro" id="IPR036187">
    <property type="entry name" value="DNA_mismatch_repair_MutS_sf"/>
</dbReference>
<dbReference type="EMBL" id="CM016762">
    <property type="protein sequence ID" value="TMS36353.1"/>
    <property type="molecule type" value="Genomic_DNA"/>
</dbReference>
<dbReference type="Proteomes" id="UP000298663">
    <property type="component" value="Chromosome X"/>
</dbReference>
<dbReference type="InterPro" id="IPR000432">
    <property type="entry name" value="DNA_mismatch_repair_MutS_C"/>
</dbReference>
<evidence type="ECO:0000256" key="1">
    <source>
        <dbReference type="ARBA" id="ARBA00006271"/>
    </source>
</evidence>
<evidence type="ECO:0000256" key="2">
    <source>
        <dbReference type="ARBA" id="ARBA00022741"/>
    </source>
</evidence>
<dbReference type="InterPro" id="IPR016151">
    <property type="entry name" value="DNA_mismatch_repair_MutS_N"/>
</dbReference>
<dbReference type="PIRSF" id="PIRSF037677">
    <property type="entry name" value="DNA_mis_repair_Msh6"/>
    <property type="match status" value="1"/>
</dbReference>
<organism evidence="10 11">
    <name type="scientific">Steinernema carpocapsae</name>
    <name type="common">Entomopathogenic nematode</name>
    <dbReference type="NCBI Taxonomy" id="34508"/>
    <lineage>
        <taxon>Eukaryota</taxon>
        <taxon>Metazoa</taxon>
        <taxon>Ecdysozoa</taxon>
        <taxon>Nematoda</taxon>
        <taxon>Chromadorea</taxon>
        <taxon>Rhabditida</taxon>
        <taxon>Tylenchina</taxon>
        <taxon>Panagrolaimomorpha</taxon>
        <taxon>Strongyloidoidea</taxon>
        <taxon>Steinernematidae</taxon>
        <taxon>Steinernema</taxon>
    </lineage>
</organism>
<evidence type="ECO:0000256" key="7">
    <source>
        <dbReference type="RuleBase" id="RU003756"/>
    </source>
</evidence>
<evidence type="ECO:0000256" key="8">
    <source>
        <dbReference type="SAM" id="MobiDB-lite"/>
    </source>
</evidence>
<dbReference type="EMBL" id="AZBU02000001">
    <property type="protein sequence ID" value="TMS36353.1"/>
    <property type="molecule type" value="Genomic_DNA"/>
</dbReference>
<dbReference type="Gene3D" id="3.30.420.110">
    <property type="entry name" value="MutS, connector domain"/>
    <property type="match status" value="1"/>
</dbReference>
<keyword evidence="6 7" id="KW-0234">DNA repair</keyword>
<keyword evidence="3 6" id="KW-0227">DNA damage</keyword>
<feature type="compositionally biased region" description="Polar residues" evidence="8">
    <location>
        <begin position="116"/>
        <end position="126"/>
    </location>
</feature>
<feature type="region of interest" description="Disordered" evidence="8">
    <location>
        <begin position="1"/>
        <end position="128"/>
    </location>
</feature>
<dbReference type="Gene3D" id="3.40.1170.10">
    <property type="entry name" value="DNA repair protein MutS, domain I"/>
    <property type="match status" value="1"/>
</dbReference>
<dbReference type="FunFam" id="1.10.1420.10:FF:000005">
    <property type="entry name" value="DNA mismatch repair protein"/>
    <property type="match status" value="1"/>
</dbReference>
<dbReference type="PROSITE" id="PS00486">
    <property type="entry name" value="DNA_MISMATCH_REPAIR_2"/>
    <property type="match status" value="1"/>
</dbReference>
<comment type="function">
    <text evidence="6 7">Component of the post-replicative DNA mismatch repair system (MMR).</text>
</comment>
<feature type="region of interest" description="Disordered" evidence="8">
    <location>
        <begin position="160"/>
        <end position="194"/>
    </location>
</feature>
<dbReference type="Pfam" id="PF01624">
    <property type="entry name" value="MutS_I"/>
    <property type="match status" value="1"/>
</dbReference>
<keyword evidence="4 6" id="KW-0067">ATP-binding</keyword>
<dbReference type="Gene3D" id="3.40.50.300">
    <property type="entry name" value="P-loop containing nucleotide triphosphate hydrolases"/>
    <property type="match status" value="1"/>
</dbReference>
<keyword evidence="11" id="KW-1185">Reference proteome</keyword>
<dbReference type="SUPFAM" id="SSF52540">
    <property type="entry name" value="P-loop containing nucleoside triphosphate hydrolases"/>
    <property type="match status" value="1"/>
</dbReference>
<dbReference type="InterPro" id="IPR007696">
    <property type="entry name" value="DNA_mismatch_repair_MutS_core"/>
</dbReference>
<protein>
    <recommendedName>
        <fullName evidence="6">DNA mismatch repair protein</fullName>
    </recommendedName>
</protein>
<evidence type="ECO:0000256" key="3">
    <source>
        <dbReference type="ARBA" id="ARBA00022763"/>
    </source>
</evidence>
<evidence type="ECO:0000313" key="10">
    <source>
        <dbReference type="EMBL" id="TMS36353.1"/>
    </source>
</evidence>
<keyword evidence="5 6" id="KW-0238">DNA-binding</keyword>
<dbReference type="STRING" id="34508.A0A4V6I812"/>
<dbReference type="Pfam" id="PF00488">
    <property type="entry name" value="MutS_V"/>
    <property type="match status" value="1"/>
</dbReference>
<dbReference type="InterPro" id="IPR017261">
    <property type="entry name" value="DNA_mismatch_repair_MutS/MSH"/>
</dbReference>
<dbReference type="SMART" id="SM00533">
    <property type="entry name" value="MUTSd"/>
    <property type="match status" value="1"/>
</dbReference>
<dbReference type="FunFam" id="3.40.1170.10:FF:000002">
    <property type="entry name" value="DNA mismatch repair protein"/>
    <property type="match status" value="1"/>
</dbReference>
<evidence type="ECO:0000313" key="11">
    <source>
        <dbReference type="Proteomes" id="UP000298663"/>
    </source>
</evidence>
<dbReference type="PANTHER" id="PTHR11361">
    <property type="entry name" value="DNA MISMATCH REPAIR PROTEIN MUTS FAMILY MEMBER"/>
    <property type="match status" value="1"/>
</dbReference>
<dbReference type="OrthoDB" id="10252754at2759"/>
<dbReference type="SUPFAM" id="SSF55271">
    <property type="entry name" value="DNA repair protein MutS, domain I"/>
    <property type="match status" value="1"/>
</dbReference>
<dbReference type="InterPro" id="IPR045076">
    <property type="entry name" value="MutS"/>
</dbReference>
<dbReference type="SUPFAM" id="SSF53150">
    <property type="entry name" value="DNA repair protein MutS, domain II"/>
    <property type="match status" value="1"/>
</dbReference>
<dbReference type="InterPro" id="IPR007860">
    <property type="entry name" value="DNA_mmatch_repair_MutS_con_dom"/>
</dbReference>
<name>A0A4V6I812_STECR</name>
<dbReference type="SMART" id="SM00534">
    <property type="entry name" value="MUTSac"/>
    <property type="match status" value="1"/>
</dbReference>
<dbReference type="Gene3D" id="1.10.1420.10">
    <property type="match status" value="2"/>
</dbReference>
<gene>
    <name evidence="10" type="ORF">L596_003539</name>
</gene>
<dbReference type="SUPFAM" id="SSF48334">
    <property type="entry name" value="DNA repair protein MutS, domain III"/>
    <property type="match status" value="1"/>
</dbReference>
<sequence length="1198" mass="134062">MRQTNLHSFFGGTPKTPQQSTEAPATPKSTKGGGSTKENVAQAVGRKRKPYEEDSPLKSVNKRKRVMISSDEDDDYEPEPHDMSSDIEQNTPQKKKNRPPAVKNGENSPADLLSEECSSMSINYDPQSLEDCGVTEGLSDKEKIAAKKVSRAAMLIQSFTPTPDDFGPPSSEKDSAPLVTKTKPKAKATPKFNESSDSRFPHLYDPEFYFLKDESIKDSQGRKKVDPEYDARTLFVPDSFLKKQTPGHKQWWAIKSQIYDTVLFFKVGKFYELYHMDAVIGVEVLNLVYMRGKFAHAGFPEVAYGRYADQLVNCGYKVARIEQTETPQQLEERCRASKVKDKVVKREVCRLTTQATRTYGVLDAANEADSLDVVDSSASYFIAISEISKSDACGVAMFEYGVCITESSTGSFILSQFTDDECRSYLRTILAQHPPLQVVYEKGHSSNSTQNILASTVGHCQKEGLAPRTEFYTSSKTLEVLCDEDYFGSDLSKWPACLVALLEDDATSGGILKSKSKYSMAISALGATMWYLKRCLVDVDLITMKNFTVYDPSSPVSSEAAETDSSFWKNKRMILDCAALTNLNLVGPLDTRRQKALRDPTALKYSLYNTINSCSTAFGKRNLRVWVCNPLCDPEELTHRQDAIAFLSSSDAEYLVQESKKQLRHIPDLERLLQKIHTLGLKYRTDRHPDGRAVLFDMLRYNKRKICDLVNTLKGFQQVLDVRDAYLNWKAHESSADVFMLESCVGDGLVDISADLQHFQDSFNQEEALKEGIIVPRKGMDAEYDSACQKVADCIADLEKYLREQQKQLKCSGISFYGTGKNRYTLEIPDSVAACLNDEYELKSQRKGFRRFTTSESELLFTSLLEAEDERDKIRLDLLRRVFADFDSRKLKWAAVIRSIATFDCLLSLADYVKSSTRTMTRPDIVFNSNEVFIEITQGYHPSLDRLMASKATSYIPNDTKMGTADPLTVLLTGPNMGGKSTLMRQVGVLIVLAQMGCLVPALTMRFTPVDRVFTRIGASDRILSGQSTFYVELNEARTILLNATKHSFVIMDELGRGTSTYDGTAIATAVLKYIGDKLRCRCFFSTHYLSLCTEVSEESNIGSAHMACVVENENNEDPTMEDVTFLYTVSDGICPKSYGFYAAKIAGIPADVVRSAYQASSEHGIKNTNYAKLRELRKLALDGSVPVDVLLKTLRLC</sequence>
<dbReference type="GO" id="GO:0140664">
    <property type="term" value="F:ATP-dependent DNA damage sensor activity"/>
    <property type="evidence" value="ECO:0007669"/>
    <property type="project" value="InterPro"/>
</dbReference>
<comment type="similarity">
    <text evidence="1 6 7">Belongs to the DNA mismatch repair MutS family.</text>
</comment>
<dbReference type="GO" id="GO:0006298">
    <property type="term" value="P:mismatch repair"/>
    <property type="evidence" value="ECO:0007669"/>
    <property type="project" value="InterPro"/>
</dbReference>
<evidence type="ECO:0000259" key="9">
    <source>
        <dbReference type="PROSITE" id="PS00486"/>
    </source>
</evidence>
<dbReference type="AlphaFoldDB" id="A0A4V6I812"/>
<dbReference type="GO" id="GO:0005524">
    <property type="term" value="F:ATP binding"/>
    <property type="evidence" value="ECO:0007669"/>
    <property type="project" value="UniProtKB-UniRule"/>
</dbReference>
<dbReference type="Pfam" id="PF05188">
    <property type="entry name" value="MutS_II"/>
    <property type="match status" value="1"/>
</dbReference>
<accession>A0A4V6I812</accession>
<dbReference type="GO" id="GO:0032301">
    <property type="term" value="C:MutSalpha complex"/>
    <property type="evidence" value="ECO:0007669"/>
    <property type="project" value="TreeGrafter"/>
</dbReference>
<feature type="compositionally biased region" description="Polar residues" evidence="8">
    <location>
        <begin position="15"/>
        <end position="29"/>
    </location>
</feature>
<keyword evidence="2 6" id="KW-0547">Nucleotide-binding</keyword>
<proteinExistence type="inferred from homology"/>
<feature type="domain" description="DNA mismatch repair proteins mutS family" evidence="9">
    <location>
        <begin position="1048"/>
        <end position="1064"/>
    </location>
</feature>
<reference evidence="10 11" key="1">
    <citation type="journal article" date="2015" name="Genome Biol.">
        <title>Comparative genomics of Steinernema reveals deeply conserved gene regulatory networks.</title>
        <authorList>
            <person name="Dillman A.R."/>
            <person name="Macchietto M."/>
            <person name="Porter C.F."/>
            <person name="Rogers A."/>
            <person name="Williams B."/>
            <person name="Antoshechkin I."/>
            <person name="Lee M.M."/>
            <person name="Goodwin Z."/>
            <person name="Lu X."/>
            <person name="Lewis E.E."/>
            <person name="Goodrich-Blair H."/>
            <person name="Stock S.P."/>
            <person name="Adams B.J."/>
            <person name="Sternberg P.W."/>
            <person name="Mortazavi A."/>
        </authorList>
    </citation>
    <scope>NUCLEOTIDE SEQUENCE [LARGE SCALE GENOMIC DNA]</scope>
    <source>
        <strain evidence="10 11">ALL</strain>
    </source>
</reference>
<dbReference type="Pfam" id="PF05192">
    <property type="entry name" value="MutS_III"/>
    <property type="match status" value="1"/>
</dbReference>